<protein>
    <submittedName>
        <fullName evidence="1">Uncharacterized protein</fullName>
    </submittedName>
</protein>
<dbReference type="Proteomes" id="UP000024635">
    <property type="component" value="Unassembled WGS sequence"/>
</dbReference>
<organism evidence="1 2">
    <name type="scientific">Ancylostoma ceylanicum</name>
    <dbReference type="NCBI Taxonomy" id="53326"/>
    <lineage>
        <taxon>Eukaryota</taxon>
        <taxon>Metazoa</taxon>
        <taxon>Ecdysozoa</taxon>
        <taxon>Nematoda</taxon>
        <taxon>Chromadorea</taxon>
        <taxon>Rhabditida</taxon>
        <taxon>Rhabditina</taxon>
        <taxon>Rhabditomorpha</taxon>
        <taxon>Strongyloidea</taxon>
        <taxon>Ancylostomatidae</taxon>
        <taxon>Ancylostomatinae</taxon>
        <taxon>Ancylostoma</taxon>
    </lineage>
</organism>
<proteinExistence type="predicted"/>
<dbReference type="EMBL" id="JARK01001426">
    <property type="protein sequence ID" value="EYC03980.1"/>
    <property type="molecule type" value="Genomic_DNA"/>
</dbReference>
<reference evidence="2" key="1">
    <citation type="journal article" date="2015" name="Nat. Genet.">
        <title>The genome and transcriptome of the zoonotic hookworm Ancylostoma ceylanicum identify infection-specific gene families.</title>
        <authorList>
            <person name="Schwarz E.M."/>
            <person name="Hu Y."/>
            <person name="Antoshechkin I."/>
            <person name="Miller M.M."/>
            <person name="Sternberg P.W."/>
            <person name="Aroian R.V."/>
        </authorList>
    </citation>
    <scope>NUCLEOTIDE SEQUENCE</scope>
    <source>
        <strain evidence="2">HY135</strain>
    </source>
</reference>
<name>A0A016TMN0_9BILA</name>
<comment type="caution">
    <text evidence="1">The sequence shown here is derived from an EMBL/GenBank/DDBJ whole genome shotgun (WGS) entry which is preliminary data.</text>
</comment>
<evidence type="ECO:0000313" key="1">
    <source>
        <dbReference type="EMBL" id="EYC03980.1"/>
    </source>
</evidence>
<evidence type="ECO:0000313" key="2">
    <source>
        <dbReference type="Proteomes" id="UP000024635"/>
    </source>
</evidence>
<sequence>MRPQSQNKGLLYELSIIFVISASNNPRKQSLGGNYDLEIFEPGRIEHCQEVNTNYIIMLNGCHIRDQHPR</sequence>
<dbReference type="AlphaFoldDB" id="A0A016TMN0"/>
<gene>
    <name evidence="1" type="primary">Acey_s0090.g2346</name>
    <name evidence="1" type="ORF">Y032_0090g2346</name>
</gene>
<accession>A0A016TMN0</accession>
<keyword evidence="2" id="KW-1185">Reference proteome</keyword>